<gene>
    <name evidence="2" type="ORF">V6N11_000377</name>
</gene>
<dbReference type="Pfam" id="PF13966">
    <property type="entry name" value="zf-RVT"/>
    <property type="match status" value="1"/>
</dbReference>
<dbReference type="Proteomes" id="UP001396334">
    <property type="component" value="Unassembled WGS sequence"/>
</dbReference>
<evidence type="ECO:0000313" key="3">
    <source>
        <dbReference type="Proteomes" id="UP001396334"/>
    </source>
</evidence>
<keyword evidence="3" id="KW-1185">Reference proteome</keyword>
<comment type="caution">
    <text evidence="2">The sequence shown here is derived from an EMBL/GenBank/DDBJ whole genome shotgun (WGS) entry which is preliminary data.</text>
</comment>
<evidence type="ECO:0000259" key="1">
    <source>
        <dbReference type="Pfam" id="PF13966"/>
    </source>
</evidence>
<protein>
    <recommendedName>
        <fullName evidence="1">Reverse transcriptase zinc-binding domain-containing protein</fullName>
    </recommendedName>
</protein>
<dbReference type="EMBL" id="JBBPBN010000313">
    <property type="protein sequence ID" value="KAK8489442.1"/>
    <property type="molecule type" value="Genomic_DNA"/>
</dbReference>
<dbReference type="InterPro" id="IPR026960">
    <property type="entry name" value="RVT-Znf"/>
</dbReference>
<feature type="domain" description="Reverse transcriptase zinc-binding" evidence="1">
    <location>
        <begin position="26"/>
        <end position="95"/>
    </location>
</feature>
<organism evidence="2 3">
    <name type="scientific">Hibiscus sabdariffa</name>
    <name type="common">roselle</name>
    <dbReference type="NCBI Taxonomy" id="183260"/>
    <lineage>
        <taxon>Eukaryota</taxon>
        <taxon>Viridiplantae</taxon>
        <taxon>Streptophyta</taxon>
        <taxon>Embryophyta</taxon>
        <taxon>Tracheophyta</taxon>
        <taxon>Spermatophyta</taxon>
        <taxon>Magnoliopsida</taxon>
        <taxon>eudicotyledons</taxon>
        <taxon>Gunneridae</taxon>
        <taxon>Pentapetalae</taxon>
        <taxon>rosids</taxon>
        <taxon>malvids</taxon>
        <taxon>Malvales</taxon>
        <taxon>Malvaceae</taxon>
        <taxon>Malvoideae</taxon>
        <taxon>Hibiscus</taxon>
    </lineage>
</organism>
<name>A0ABR2A8S8_9ROSI</name>
<evidence type="ECO:0000313" key="2">
    <source>
        <dbReference type="EMBL" id="KAK8489442.1"/>
    </source>
</evidence>
<accession>A0ABR2A8S8</accession>
<reference evidence="2 3" key="1">
    <citation type="journal article" date="2024" name="G3 (Bethesda)">
        <title>Genome assembly of Hibiscus sabdariffa L. provides insights into metabolisms of medicinal natural products.</title>
        <authorList>
            <person name="Kim T."/>
        </authorList>
    </citation>
    <scope>NUCLEOTIDE SEQUENCE [LARGE SCALE GENOMIC DNA]</scope>
    <source>
        <strain evidence="2">TK-2024</strain>
        <tissue evidence="2">Old leaves</tissue>
    </source>
</reference>
<sequence length="114" mass="12989">MVDAFGAILKHSVYGGCTTGVQLGPIKPIWKAIAQFQRLPRVKVFLWLLCHAKILTNVDCVRRHKTSGDSCPMCSFLEEDANLMLHFCPAEQLIWGRFVHVDIWVEFMSLSIKE</sequence>
<proteinExistence type="predicted"/>